<dbReference type="Gene3D" id="2.60.40.1930">
    <property type="match status" value="1"/>
</dbReference>
<dbReference type="Proteomes" id="UP000005546">
    <property type="component" value="Unassembled WGS sequence"/>
</dbReference>
<dbReference type="EMBL" id="AFBR01000067">
    <property type="protein sequence ID" value="EGG52513.1"/>
    <property type="molecule type" value="Genomic_DNA"/>
</dbReference>
<evidence type="ECO:0008006" key="3">
    <source>
        <dbReference type="Google" id="ProtNLM"/>
    </source>
</evidence>
<dbReference type="HOGENOM" id="CLU_013214_0_0_10"/>
<evidence type="ECO:0000313" key="2">
    <source>
        <dbReference type="Proteomes" id="UP000005546"/>
    </source>
</evidence>
<comment type="caution">
    <text evidence="1">The sequence shown here is derived from an EMBL/GenBank/DDBJ whole genome shotgun (WGS) entry which is preliminary data.</text>
</comment>
<evidence type="ECO:0000313" key="1">
    <source>
        <dbReference type="EMBL" id="EGG52513.1"/>
    </source>
</evidence>
<reference evidence="1 2" key="1">
    <citation type="submission" date="2011-02" db="EMBL/GenBank/DDBJ databases">
        <authorList>
            <person name="Weinstock G."/>
            <person name="Sodergren E."/>
            <person name="Clifton S."/>
            <person name="Fulton L."/>
            <person name="Fulton B."/>
            <person name="Courtney L."/>
            <person name="Fronick C."/>
            <person name="Harrison M."/>
            <person name="Strong C."/>
            <person name="Farmer C."/>
            <person name="Delahaunty K."/>
            <person name="Markovic C."/>
            <person name="Hall O."/>
            <person name="Minx P."/>
            <person name="Tomlinson C."/>
            <person name="Mitreva M."/>
            <person name="Hou S."/>
            <person name="Chen J."/>
            <person name="Wollam A."/>
            <person name="Pepin K.H."/>
            <person name="Johnson M."/>
            <person name="Bhonagiri V."/>
            <person name="Zhang X."/>
            <person name="Suruliraj S."/>
            <person name="Warren W."/>
            <person name="Chinwalla A."/>
            <person name="Mardis E.R."/>
            <person name="Wilson R.K."/>
        </authorList>
    </citation>
    <scope>NUCLEOTIDE SEQUENCE [LARGE SCALE GENOMIC DNA]</scope>
    <source>
        <strain evidence="1 2">YIT 11841</strain>
    </source>
</reference>
<dbReference type="eggNOG" id="COG2373">
    <property type="taxonomic scope" value="Bacteria"/>
</dbReference>
<proteinExistence type="predicted"/>
<organism evidence="1 2">
    <name type="scientific">Paraprevotella xylaniphila YIT 11841</name>
    <dbReference type="NCBI Taxonomy" id="762982"/>
    <lineage>
        <taxon>Bacteria</taxon>
        <taxon>Pseudomonadati</taxon>
        <taxon>Bacteroidota</taxon>
        <taxon>Bacteroidia</taxon>
        <taxon>Bacteroidales</taxon>
        <taxon>Prevotellaceae</taxon>
        <taxon>Paraprevotella</taxon>
    </lineage>
</organism>
<protein>
    <recommendedName>
        <fullName evidence="3">Macroglobulin domain-containing protein</fullName>
    </recommendedName>
</protein>
<keyword evidence="2" id="KW-1185">Reference proteome</keyword>
<dbReference type="OrthoDB" id="679547at2"/>
<sequence length="980" mass="112377">MGDFITIFVLIKPKRNVMKRNIALGIAFCSSLFVWGQGENAAQTSATPEALSQKVEKFGTAIPQEKVFLHIDNTCYFVGDTIWYKAYVTRSDRQTLTDLSKILYVELLTPDGYLVERQQVEMPDGTGHGAFTLTDSLYAGYYELRAYTRWMLNFGQYEHPHSKWTELMFYFKSMAKDFFRDYDKIYSRVFPVFDHPKTPGDYTKDMTLRPMRRYFKSEKGKPKLDLRFYPEGGDIVEGTTGRVAFEANTEEGKHIDIELSVQDKNGKEIARAKSMNRGRGIFTLPDIPAGEKYKAVFRYEGYDYMYALPEPAKEGCAMAVVQKGEVVNASIQSSGLQNPKPAMGLQIMHNGVSKAYYDIKLDDSGKATVEIPSDQLPTGVNQFTLFDGKGRVYADRLIFVNHHEYDTPQLTVDGVKAQYEPFEPISLQLQLTNPTTGTPNVSLAIRDHATDELTYDNGNILTEMLLGSELKGFVENPDYYFEADDSIRRQALDLLMMVQGWRRYSWKTMSGIEPMALQHMPEQLQTISGCVNRIEDFRLAYGTYVKEENWLPETGTMRAPDTSVERDGTIEDIMEAADNQNQENKGLESGNTSNHNPMTQMFQDNQRDPFTTGSIMSNLKEEVNVWPTFIQGNQTMDLMQTTENGMFYMKTPLLYDKYILFLPAADKDKGEDYIKEKRKKDFTNEEAYPDYFVKLNRFNPLFPKPYSYYHDAPRYDADERFESQGGQTSFTDRQLATITVRTKRGGLRKLDLSKPALVVDAYDAFNLTADYGMSTGTHNWVTFPQQVALTYIGDMGMDRDYFLQVRYDGKPINLKHTRKNVAPQRMLNGTQIEIPPVITAGEGKMEAYRHLRNLDKLYIYTDYAPREQGSPKYQGDNQPDVIIDYRLFPNDGYQPTYRDRRYVLDGYAVCEDFYSPDYSQKPLPDTKDYRRTLYWMPNVKFDSEGKATVNLYNNSKPTVLSIQAEGITTTGTPIVWNSKN</sequence>
<dbReference type="STRING" id="762982.HMPREF9442_02373"/>
<dbReference type="AlphaFoldDB" id="F3QVS0"/>
<dbReference type="RefSeq" id="WP_008628262.1">
    <property type="nucleotide sequence ID" value="NZ_GL883867.1"/>
</dbReference>
<accession>F3QVS0</accession>
<name>F3QVS0_9BACT</name>
<gene>
    <name evidence="1" type="ORF">HMPREF9442_02373</name>
</gene>